<evidence type="ECO:0000313" key="2">
    <source>
        <dbReference type="EMBL" id="GAH89101.1"/>
    </source>
</evidence>
<evidence type="ECO:0000259" key="1">
    <source>
        <dbReference type="Pfam" id="PF20256"/>
    </source>
</evidence>
<dbReference type="PANTHER" id="PTHR47495:SF2">
    <property type="entry name" value="ALDEHYDE DEHYDROGENASE"/>
    <property type="match status" value="1"/>
</dbReference>
<dbReference type="InterPro" id="IPR037165">
    <property type="entry name" value="AldOxase/xan_DH_Mopterin-bd_sf"/>
</dbReference>
<accession>X1J346</accession>
<dbReference type="InterPro" id="IPR006311">
    <property type="entry name" value="TAT_signal"/>
</dbReference>
<reference evidence="2" key="1">
    <citation type="journal article" date="2014" name="Front. Microbiol.">
        <title>High frequency of phylogenetically diverse reductive dehalogenase-homologous genes in deep subseafloor sedimentary metagenomes.</title>
        <authorList>
            <person name="Kawai M."/>
            <person name="Futagami T."/>
            <person name="Toyoda A."/>
            <person name="Takaki Y."/>
            <person name="Nishi S."/>
            <person name="Hori S."/>
            <person name="Arai W."/>
            <person name="Tsubouchi T."/>
            <person name="Morono Y."/>
            <person name="Uchiyama I."/>
            <person name="Ito T."/>
            <person name="Fujiyama A."/>
            <person name="Inagaki F."/>
            <person name="Takami H."/>
        </authorList>
    </citation>
    <scope>NUCLEOTIDE SEQUENCE</scope>
    <source>
        <strain evidence="2">Expedition CK06-06</strain>
    </source>
</reference>
<protein>
    <recommendedName>
        <fullName evidence="1">Aldehyde oxidase/xanthine dehydrogenase second molybdopterin binding domain-containing protein</fullName>
    </recommendedName>
</protein>
<dbReference type="PANTHER" id="PTHR47495">
    <property type="entry name" value="ALDEHYDE DEHYDROGENASE"/>
    <property type="match status" value="1"/>
</dbReference>
<dbReference type="InterPro" id="IPR052516">
    <property type="entry name" value="N-heterocyclic_Hydroxylase"/>
</dbReference>
<dbReference type="Gene3D" id="3.30.365.10">
    <property type="entry name" value="Aldehyde oxidase/xanthine dehydrogenase, molybdopterin binding domain"/>
    <property type="match status" value="1"/>
</dbReference>
<dbReference type="AlphaFoldDB" id="X1J346"/>
<dbReference type="Pfam" id="PF20256">
    <property type="entry name" value="MoCoBD_2"/>
    <property type="match status" value="1"/>
</dbReference>
<name>X1J346_9ZZZZ</name>
<dbReference type="InterPro" id="IPR046867">
    <property type="entry name" value="AldOxase/xan_DH_MoCoBD2"/>
</dbReference>
<organism evidence="2">
    <name type="scientific">marine sediment metagenome</name>
    <dbReference type="NCBI Taxonomy" id="412755"/>
    <lineage>
        <taxon>unclassified sequences</taxon>
        <taxon>metagenomes</taxon>
        <taxon>ecological metagenomes</taxon>
    </lineage>
</organism>
<feature type="non-terminal residue" evidence="2">
    <location>
        <position position="192"/>
    </location>
</feature>
<dbReference type="PROSITE" id="PS51318">
    <property type="entry name" value="TAT"/>
    <property type="match status" value="1"/>
</dbReference>
<gene>
    <name evidence="2" type="ORF">S03H2_58570</name>
</gene>
<dbReference type="GO" id="GO:0016491">
    <property type="term" value="F:oxidoreductase activity"/>
    <property type="evidence" value="ECO:0007669"/>
    <property type="project" value="InterPro"/>
</dbReference>
<proteinExistence type="predicted"/>
<dbReference type="EMBL" id="BARU01037615">
    <property type="protein sequence ID" value="GAH89101.1"/>
    <property type="molecule type" value="Genomic_DNA"/>
</dbReference>
<feature type="domain" description="Aldehyde oxidase/xanthine dehydrogenase second molybdopterin binding" evidence="1">
    <location>
        <begin position="20"/>
        <end position="181"/>
    </location>
</feature>
<dbReference type="SUPFAM" id="SSF56003">
    <property type="entry name" value="Molybdenum cofactor-binding domain"/>
    <property type="match status" value="1"/>
</dbReference>
<sequence length="192" mass="20726">MATKTTITRGEFLKLTAAAGTGLVLGFYLPGQEELKASEVSSAFEPNVWLIVDPSGTTTITMHRCEMGQKIWTALPMIVAEELEADWSKVQVKQGDLDPVYGGQSTGGSASVRTTYDKLRRAGATAREMLITAAAQTWNVERSSCRAENGAVIHAPTSRKLTYGELVETAAGLPVPEEVPLKDPRDFKIIGK</sequence>
<comment type="caution">
    <text evidence="2">The sequence shown here is derived from an EMBL/GenBank/DDBJ whole genome shotgun (WGS) entry which is preliminary data.</text>
</comment>